<dbReference type="Proteomes" id="UP001347796">
    <property type="component" value="Unassembled WGS sequence"/>
</dbReference>
<evidence type="ECO:0000313" key="3">
    <source>
        <dbReference type="Proteomes" id="UP001347796"/>
    </source>
</evidence>
<protein>
    <submittedName>
        <fullName evidence="2">Uncharacterized protein</fullName>
    </submittedName>
</protein>
<dbReference type="GO" id="GO:0030915">
    <property type="term" value="C:Smc5-Smc6 complex"/>
    <property type="evidence" value="ECO:0007669"/>
    <property type="project" value="TreeGrafter"/>
</dbReference>
<keyword evidence="1" id="KW-0175">Coiled coil</keyword>
<dbReference type="EMBL" id="JAZGQO010000015">
    <property type="protein sequence ID" value="KAK6168645.1"/>
    <property type="molecule type" value="Genomic_DNA"/>
</dbReference>
<accession>A0AAN8IXY6</accession>
<dbReference type="GO" id="GO:0003697">
    <property type="term" value="F:single-stranded DNA binding"/>
    <property type="evidence" value="ECO:0007669"/>
    <property type="project" value="TreeGrafter"/>
</dbReference>
<keyword evidence="3" id="KW-1185">Reference proteome</keyword>
<dbReference type="PANTHER" id="PTHR45916">
    <property type="entry name" value="STRUCTURAL MAINTENANCE OF CHROMOSOMES PROTEIN 5"/>
    <property type="match status" value="1"/>
</dbReference>
<reference evidence="2 3" key="1">
    <citation type="submission" date="2024-01" db="EMBL/GenBank/DDBJ databases">
        <title>The genome of the rayed Mediterranean limpet Patella caerulea (Linnaeus, 1758).</title>
        <authorList>
            <person name="Anh-Thu Weber A."/>
            <person name="Halstead-Nussloch G."/>
        </authorList>
    </citation>
    <scope>NUCLEOTIDE SEQUENCE [LARGE SCALE GENOMIC DNA]</scope>
    <source>
        <strain evidence="2">AATW-2023a</strain>
        <tissue evidence="2">Whole specimen</tissue>
    </source>
</reference>
<organism evidence="2 3">
    <name type="scientific">Patella caerulea</name>
    <name type="common">Rayed Mediterranean limpet</name>
    <dbReference type="NCBI Taxonomy" id="87958"/>
    <lineage>
        <taxon>Eukaryota</taxon>
        <taxon>Metazoa</taxon>
        <taxon>Spiralia</taxon>
        <taxon>Lophotrochozoa</taxon>
        <taxon>Mollusca</taxon>
        <taxon>Gastropoda</taxon>
        <taxon>Patellogastropoda</taxon>
        <taxon>Patelloidea</taxon>
        <taxon>Patellidae</taxon>
        <taxon>Patella</taxon>
    </lineage>
</organism>
<proteinExistence type="predicted"/>
<sequence length="258" mass="30319">MRNAGTELSNITQRGESLKMEISNKRREIADMQTALRRIQDISNHRLELMRRKHKDTYDAVIWLRQNIDQFKGAICEPMMLCVNVKNPGDAKYIETHISFNDMRTFVCEDPEDLEKFMSVVRDRQNLRVNAAKMPVQSVSSFKARYEIDHYRRYGFHHYLKDMFDCPDPVMRYLCCLYRVHCIPVGNKYTKDNVAGVIKDHSELSTFYTVDTQYTIKKSKYDGSTSTRNTTVRDGSILNISMDLERENQLKRQLQAHI</sequence>
<evidence type="ECO:0000256" key="1">
    <source>
        <dbReference type="ARBA" id="ARBA00023054"/>
    </source>
</evidence>
<dbReference type="PANTHER" id="PTHR45916:SF1">
    <property type="entry name" value="STRUCTURAL MAINTENANCE OF CHROMOSOMES PROTEIN 5"/>
    <property type="match status" value="1"/>
</dbReference>
<gene>
    <name evidence="2" type="ORF">SNE40_019837</name>
</gene>
<evidence type="ECO:0000313" key="2">
    <source>
        <dbReference type="EMBL" id="KAK6168645.1"/>
    </source>
</evidence>
<dbReference type="GO" id="GO:0005634">
    <property type="term" value="C:nucleus"/>
    <property type="evidence" value="ECO:0007669"/>
    <property type="project" value="TreeGrafter"/>
</dbReference>
<comment type="caution">
    <text evidence="2">The sequence shown here is derived from an EMBL/GenBank/DDBJ whole genome shotgun (WGS) entry which is preliminary data.</text>
</comment>
<dbReference type="AlphaFoldDB" id="A0AAN8IXY6"/>
<name>A0AAN8IXY6_PATCE</name>
<dbReference type="GO" id="GO:0000724">
    <property type="term" value="P:double-strand break repair via homologous recombination"/>
    <property type="evidence" value="ECO:0007669"/>
    <property type="project" value="TreeGrafter"/>
</dbReference>